<organism evidence="1 2">
    <name type="scientific">Escherichia coli</name>
    <dbReference type="NCBI Taxonomy" id="562"/>
    <lineage>
        <taxon>Bacteria</taxon>
        <taxon>Pseudomonadati</taxon>
        <taxon>Pseudomonadota</taxon>
        <taxon>Gammaproteobacteria</taxon>
        <taxon>Enterobacterales</taxon>
        <taxon>Enterobacteriaceae</taxon>
        <taxon>Escherichia</taxon>
    </lineage>
</organism>
<evidence type="ECO:0000313" key="1">
    <source>
        <dbReference type="EMBL" id="RIB42322.1"/>
    </source>
</evidence>
<feature type="non-terminal residue" evidence="1">
    <location>
        <position position="50"/>
    </location>
</feature>
<proteinExistence type="predicted"/>
<evidence type="ECO:0000313" key="2">
    <source>
        <dbReference type="Proteomes" id="UP000284508"/>
    </source>
</evidence>
<sequence length="50" mass="5606">MFKEIFTRLIRHLPSRLVHRDPLPGAQQTVNAAVPPSLSAHCLKMAVMPE</sequence>
<protein>
    <submittedName>
        <fullName evidence="1">ATPase P</fullName>
    </submittedName>
</protein>
<reference evidence="1 2" key="1">
    <citation type="journal article" date="2018" name="BMC Microbiol.">
        <title>Genome sequencing of strains of the most prevalent clonal group of O1:K1:H7 Escherichia coli that causes neonatal meningitis in France.</title>
        <authorList>
            <person name="Geslain G."/>
            <person name="Birgy A."/>
            <person name="Adiba S."/>
            <person name="Magnan M."/>
            <person name="Courroux C."/>
            <person name="Levy C."/>
            <person name="Cohen R."/>
            <person name="Bidet P."/>
            <person name="Bonacorsi S."/>
        </authorList>
    </citation>
    <scope>NUCLEOTIDE SEQUENCE [LARGE SCALE GENOMIC DNA]</scope>
    <source>
        <strain evidence="1 2">S308</strain>
    </source>
</reference>
<gene>
    <name evidence="1" type="ORF">D3C88_08645</name>
</gene>
<dbReference type="Proteomes" id="UP000284508">
    <property type="component" value="Unassembled WGS sequence"/>
</dbReference>
<accession>A0A418GN50</accession>
<comment type="caution">
    <text evidence="1">The sequence shown here is derived from an EMBL/GenBank/DDBJ whole genome shotgun (WGS) entry which is preliminary data.</text>
</comment>
<name>A0A418GN50_ECOLX</name>
<dbReference type="AlphaFoldDB" id="A0A418GN50"/>
<dbReference type="EMBL" id="QXHA01000516">
    <property type="protein sequence ID" value="RIB42322.1"/>
    <property type="molecule type" value="Genomic_DNA"/>
</dbReference>